<dbReference type="InterPro" id="IPR000873">
    <property type="entry name" value="AMP-dep_synth/lig_dom"/>
</dbReference>
<dbReference type="Gene3D" id="3.40.50.12780">
    <property type="entry name" value="N-terminal domain of ligase-like"/>
    <property type="match status" value="1"/>
</dbReference>
<dbReference type="EMBL" id="MU003801">
    <property type="protein sequence ID" value="KAF2720259.1"/>
    <property type="molecule type" value="Genomic_DNA"/>
</dbReference>
<evidence type="ECO:0000313" key="7">
    <source>
        <dbReference type="Proteomes" id="UP000799441"/>
    </source>
</evidence>
<feature type="transmembrane region" description="Helical" evidence="3">
    <location>
        <begin position="232"/>
        <end position="255"/>
    </location>
</feature>
<gene>
    <name evidence="6" type="ORF">K431DRAFT_304445</name>
</gene>
<sequence>MPSGSLYPDQDIPNVGIWDFLFARKDRGFPDEKPIFVDAVTGRGYSWASTKSAAEAFGKGLRAVWEWEKHDVLTLFTPNSVDTPVIIWGVHFAGGIVSPANPGYTVDELAFQLKDSGSKGIATQKAQLPIAVEACNRVGIPLDRICLIGDERDDQVKHFTSVRNLSGAARYRRAKVDPAKDLAFIVYSSGTTGHPKGVMLSHRNIIANVLQTKAVEPELSAKPRPEAPEGDIILAFLPFFHIYGLTVILHLAMYIGYRSLVMSKFDIESWCQLAQTQKVTFAYIVPPVALQLAKAPLVEKYDLSSIRMLHSGAAPLTKELVETLYERLGLKIKQGYGLSETSPTTHMQPWPLWHSTVGAVGHLLPNQTAKYMSPEDKEVAAGEPGELWVKGPNIFQGYLNNPEGTRNALTSDGYFKTGDVGYQDKDGNFYITDRVKELIKYKGFQVPPAELEGLLTAHEKIDDVAVLGIYKDDIASEVPMACVVPKKGEHASRELEKEIVDWLSAKVSSHKRLRGGVKFVDEIPKSVSGKILRRMLKAKHLEEQQAAPKAKL</sequence>
<dbReference type="PANTHER" id="PTHR24096:SF149">
    <property type="entry name" value="AMP-BINDING DOMAIN-CONTAINING PROTEIN-RELATED"/>
    <property type="match status" value="1"/>
</dbReference>
<feature type="domain" description="AMP-binding enzyme C-terminal" evidence="5">
    <location>
        <begin position="450"/>
        <end position="530"/>
    </location>
</feature>
<evidence type="ECO:0000256" key="1">
    <source>
        <dbReference type="ARBA" id="ARBA00006432"/>
    </source>
</evidence>
<comment type="caution">
    <text evidence="6">The sequence shown here is derived from an EMBL/GenBank/DDBJ whole genome shotgun (WGS) entry which is preliminary data.</text>
</comment>
<dbReference type="AlphaFoldDB" id="A0A9P4Q8Q6"/>
<evidence type="ECO:0000256" key="2">
    <source>
        <dbReference type="ARBA" id="ARBA00022598"/>
    </source>
</evidence>
<keyword evidence="3" id="KW-1133">Transmembrane helix</keyword>
<dbReference type="InterPro" id="IPR045851">
    <property type="entry name" value="AMP-bd_C_sf"/>
</dbReference>
<dbReference type="FunFam" id="3.30.300.30:FF:000007">
    <property type="entry name" value="4-coumarate--CoA ligase 2"/>
    <property type="match status" value="1"/>
</dbReference>
<dbReference type="InterPro" id="IPR025110">
    <property type="entry name" value="AMP-bd_C"/>
</dbReference>
<reference evidence="6" key="1">
    <citation type="journal article" date="2020" name="Stud. Mycol.">
        <title>101 Dothideomycetes genomes: a test case for predicting lifestyles and emergence of pathogens.</title>
        <authorList>
            <person name="Haridas S."/>
            <person name="Albert R."/>
            <person name="Binder M."/>
            <person name="Bloem J."/>
            <person name="Labutti K."/>
            <person name="Salamov A."/>
            <person name="Andreopoulos B."/>
            <person name="Baker S."/>
            <person name="Barry K."/>
            <person name="Bills G."/>
            <person name="Bluhm B."/>
            <person name="Cannon C."/>
            <person name="Castanera R."/>
            <person name="Culley D."/>
            <person name="Daum C."/>
            <person name="Ezra D."/>
            <person name="Gonzalez J."/>
            <person name="Henrissat B."/>
            <person name="Kuo A."/>
            <person name="Liang C."/>
            <person name="Lipzen A."/>
            <person name="Lutzoni F."/>
            <person name="Magnuson J."/>
            <person name="Mondo S."/>
            <person name="Nolan M."/>
            <person name="Ohm R."/>
            <person name="Pangilinan J."/>
            <person name="Park H.-J."/>
            <person name="Ramirez L."/>
            <person name="Alfaro M."/>
            <person name="Sun H."/>
            <person name="Tritt A."/>
            <person name="Yoshinaga Y."/>
            <person name="Zwiers L.-H."/>
            <person name="Turgeon B."/>
            <person name="Goodwin S."/>
            <person name="Spatafora J."/>
            <person name="Crous P."/>
            <person name="Grigoriev I."/>
        </authorList>
    </citation>
    <scope>NUCLEOTIDE SEQUENCE</scope>
    <source>
        <strain evidence="6">CBS 116435</strain>
    </source>
</reference>
<dbReference type="InterPro" id="IPR042099">
    <property type="entry name" value="ANL_N_sf"/>
</dbReference>
<protein>
    <submittedName>
        <fullName evidence="6">Acetyl-CoA synthetase-like protein</fullName>
    </submittedName>
</protein>
<evidence type="ECO:0000259" key="4">
    <source>
        <dbReference type="Pfam" id="PF00501"/>
    </source>
</evidence>
<feature type="domain" description="AMP-dependent synthetase/ligase" evidence="4">
    <location>
        <begin position="23"/>
        <end position="399"/>
    </location>
</feature>
<dbReference type="PANTHER" id="PTHR24096">
    <property type="entry name" value="LONG-CHAIN-FATTY-ACID--COA LIGASE"/>
    <property type="match status" value="1"/>
</dbReference>
<evidence type="ECO:0000259" key="5">
    <source>
        <dbReference type="Pfam" id="PF13193"/>
    </source>
</evidence>
<proteinExistence type="inferred from homology"/>
<dbReference type="GO" id="GO:0016405">
    <property type="term" value="F:CoA-ligase activity"/>
    <property type="evidence" value="ECO:0007669"/>
    <property type="project" value="TreeGrafter"/>
</dbReference>
<comment type="similarity">
    <text evidence="1">Belongs to the ATP-dependent AMP-binding enzyme family.</text>
</comment>
<dbReference type="PROSITE" id="PS00455">
    <property type="entry name" value="AMP_BINDING"/>
    <property type="match status" value="1"/>
</dbReference>
<name>A0A9P4Q8Q6_9PEZI</name>
<evidence type="ECO:0000313" key="6">
    <source>
        <dbReference type="EMBL" id="KAF2720259.1"/>
    </source>
</evidence>
<keyword evidence="3" id="KW-0472">Membrane</keyword>
<dbReference type="Proteomes" id="UP000799441">
    <property type="component" value="Unassembled WGS sequence"/>
</dbReference>
<dbReference type="SUPFAM" id="SSF56801">
    <property type="entry name" value="Acetyl-CoA synthetase-like"/>
    <property type="match status" value="1"/>
</dbReference>
<dbReference type="Gene3D" id="3.30.300.30">
    <property type="match status" value="1"/>
</dbReference>
<keyword evidence="2" id="KW-0436">Ligase</keyword>
<evidence type="ECO:0000256" key="3">
    <source>
        <dbReference type="SAM" id="Phobius"/>
    </source>
</evidence>
<keyword evidence="3" id="KW-0812">Transmembrane</keyword>
<dbReference type="Pfam" id="PF13193">
    <property type="entry name" value="AMP-binding_C"/>
    <property type="match status" value="1"/>
</dbReference>
<accession>A0A9P4Q8Q6</accession>
<organism evidence="6 7">
    <name type="scientific">Polychaeton citri CBS 116435</name>
    <dbReference type="NCBI Taxonomy" id="1314669"/>
    <lineage>
        <taxon>Eukaryota</taxon>
        <taxon>Fungi</taxon>
        <taxon>Dikarya</taxon>
        <taxon>Ascomycota</taxon>
        <taxon>Pezizomycotina</taxon>
        <taxon>Dothideomycetes</taxon>
        <taxon>Dothideomycetidae</taxon>
        <taxon>Capnodiales</taxon>
        <taxon>Capnodiaceae</taxon>
        <taxon>Polychaeton</taxon>
    </lineage>
</organism>
<dbReference type="InterPro" id="IPR020845">
    <property type="entry name" value="AMP-binding_CS"/>
</dbReference>
<dbReference type="Pfam" id="PF00501">
    <property type="entry name" value="AMP-binding"/>
    <property type="match status" value="1"/>
</dbReference>
<keyword evidence="7" id="KW-1185">Reference proteome</keyword>
<dbReference type="OrthoDB" id="6509636at2759"/>
<dbReference type="CDD" id="cd05911">
    <property type="entry name" value="Firefly_Luc_like"/>
    <property type="match status" value="1"/>
</dbReference>